<dbReference type="Pfam" id="PF07969">
    <property type="entry name" value="Amidohydro_3"/>
    <property type="match status" value="1"/>
</dbReference>
<name>A0A3B0QSS3_9ZZZZ</name>
<evidence type="ECO:0000256" key="1">
    <source>
        <dbReference type="ARBA" id="ARBA00001947"/>
    </source>
</evidence>
<dbReference type="GO" id="GO:0006221">
    <property type="term" value="P:pyrimidine nucleotide biosynthetic process"/>
    <property type="evidence" value="ECO:0007669"/>
    <property type="project" value="UniProtKB-KW"/>
</dbReference>
<keyword evidence="2" id="KW-0479">Metal-binding</keyword>
<dbReference type="PANTHER" id="PTHR43668:SF2">
    <property type="entry name" value="ALLANTOINASE"/>
    <property type="match status" value="1"/>
</dbReference>
<dbReference type="GO" id="GO:0005737">
    <property type="term" value="C:cytoplasm"/>
    <property type="evidence" value="ECO:0007669"/>
    <property type="project" value="TreeGrafter"/>
</dbReference>
<evidence type="ECO:0000259" key="7">
    <source>
        <dbReference type="Pfam" id="PF12890"/>
    </source>
</evidence>
<protein>
    <submittedName>
        <fullName evidence="8">Dihydroorotase</fullName>
        <ecNumber evidence="8">3.5.2.3</ecNumber>
    </submittedName>
</protein>
<dbReference type="InterPro" id="IPR032466">
    <property type="entry name" value="Metal_Hydrolase"/>
</dbReference>
<dbReference type="PROSITE" id="PS00483">
    <property type="entry name" value="DIHYDROOROTASE_2"/>
    <property type="match status" value="1"/>
</dbReference>
<comment type="cofactor">
    <cofactor evidence="1">
        <name>Zn(2+)</name>
        <dbReference type="ChEBI" id="CHEBI:29105"/>
    </cofactor>
</comment>
<dbReference type="InterPro" id="IPR050138">
    <property type="entry name" value="DHOase/Allantoinase_Hydrolase"/>
</dbReference>
<dbReference type="GO" id="GO:0006145">
    <property type="term" value="P:purine nucleobase catabolic process"/>
    <property type="evidence" value="ECO:0007669"/>
    <property type="project" value="TreeGrafter"/>
</dbReference>
<dbReference type="Gene3D" id="3.20.20.140">
    <property type="entry name" value="Metal-dependent hydrolases"/>
    <property type="match status" value="1"/>
</dbReference>
<dbReference type="SUPFAM" id="SSF51556">
    <property type="entry name" value="Metallo-dependent hydrolases"/>
    <property type="match status" value="1"/>
</dbReference>
<dbReference type="SUPFAM" id="SSF51338">
    <property type="entry name" value="Composite domain of metallo-dependent hydrolases"/>
    <property type="match status" value="1"/>
</dbReference>
<dbReference type="GO" id="GO:0004038">
    <property type="term" value="F:allantoinase activity"/>
    <property type="evidence" value="ECO:0007669"/>
    <property type="project" value="TreeGrafter"/>
</dbReference>
<evidence type="ECO:0000313" key="8">
    <source>
        <dbReference type="EMBL" id="VAV84724.1"/>
    </source>
</evidence>
<sequence length="435" mass="46447">MKRLLLKGGRVLDPSRSVDGLFDVIVFGGKIASIKASDDSSAPSVEETDAGWEVVDCTGLLVVPGLIDIHTHLREPGFEYKETIKTGTQAAVAGGFTTILCMANTEPVNDNASVSRFIVKQARDLKLANVLPIGAVTKDFKGVQLTEMAELQEAGCVAVSDDGLPITDAAIMRRALEYARGLDLTVISHAEEPELVAGGVMHEGTVSTRLGLKGIPAEAESVMVARDVLLSELTGGKLHVAHVSTRGALDIIRAAKKRGVNVTAEASPHHLMLTDMSVSDYGTEFKMNPPLRAGDDREALRAAIKDGTIDTIATDHAPHSSIEKDVEFDSAANGVVGLETSLGVVLRLVTEGKLTLSEVMSAMTINPALAMGLEKGTLQVGRDADITIIDLDKEWTVEPEEFKTKGRNTPFAGWKLKGRAVRTIVGGRTVFEYKD</sequence>
<dbReference type="GO" id="GO:0004151">
    <property type="term" value="F:dihydroorotase activity"/>
    <property type="evidence" value="ECO:0007669"/>
    <property type="project" value="UniProtKB-EC"/>
</dbReference>
<keyword evidence="5" id="KW-0665">Pyrimidine biosynthesis</keyword>
<dbReference type="NCBIfam" id="TIGR00857">
    <property type="entry name" value="pyrC_multi"/>
    <property type="match status" value="1"/>
</dbReference>
<keyword evidence="4" id="KW-0862">Zinc</keyword>
<dbReference type="AlphaFoldDB" id="A0A3B0QSS3"/>
<reference evidence="8" key="1">
    <citation type="submission" date="2018-06" db="EMBL/GenBank/DDBJ databases">
        <authorList>
            <person name="Zhirakovskaya E."/>
        </authorList>
    </citation>
    <scope>NUCLEOTIDE SEQUENCE</scope>
</reference>
<evidence type="ECO:0000259" key="6">
    <source>
        <dbReference type="Pfam" id="PF07969"/>
    </source>
</evidence>
<dbReference type="EMBL" id="UOEA01000071">
    <property type="protein sequence ID" value="VAV84724.1"/>
    <property type="molecule type" value="Genomic_DNA"/>
</dbReference>
<feature type="domain" description="Dihydroorotase catalytic" evidence="7">
    <location>
        <begin position="60"/>
        <end position="246"/>
    </location>
</feature>
<dbReference type="PANTHER" id="PTHR43668">
    <property type="entry name" value="ALLANTOINASE"/>
    <property type="match status" value="1"/>
</dbReference>
<evidence type="ECO:0000256" key="3">
    <source>
        <dbReference type="ARBA" id="ARBA00022801"/>
    </source>
</evidence>
<organism evidence="8">
    <name type="scientific">hydrothermal vent metagenome</name>
    <dbReference type="NCBI Taxonomy" id="652676"/>
    <lineage>
        <taxon>unclassified sequences</taxon>
        <taxon>metagenomes</taxon>
        <taxon>ecological metagenomes</taxon>
    </lineage>
</organism>
<dbReference type="InterPro" id="IPR004722">
    <property type="entry name" value="DHOase"/>
</dbReference>
<gene>
    <name evidence="8" type="ORF">MNBD_DELTA01-1940</name>
</gene>
<dbReference type="GO" id="GO:0046872">
    <property type="term" value="F:metal ion binding"/>
    <property type="evidence" value="ECO:0007669"/>
    <property type="project" value="UniProtKB-KW"/>
</dbReference>
<keyword evidence="3 8" id="KW-0378">Hydrolase</keyword>
<dbReference type="CDD" id="cd01317">
    <property type="entry name" value="DHOase_IIa"/>
    <property type="match status" value="1"/>
</dbReference>
<dbReference type="InterPro" id="IPR002195">
    <property type="entry name" value="Dihydroorotase_CS"/>
</dbReference>
<dbReference type="InterPro" id="IPR013108">
    <property type="entry name" value="Amidohydro_3"/>
</dbReference>
<dbReference type="EC" id="3.5.2.3" evidence="8"/>
<proteinExistence type="inferred from homology"/>
<evidence type="ECO:0000256" key="4">
    <source>
        <dbReference type="ARBA" id="ARBA00022833"/>
    </source>
</evidence>
<dbReference type="InterPro" id="IPR011059">
    <property type="entry name" value="Metal-dep_hydrolase_composite"/>
</dbReference>
<dbReference type="InterPro" id="IPR024403">
    <property type="entry name" value="DHOase_cat"/>
</dbReference>
<dbReference type="Pfam" id="PF12890">
    <property type="entry name" value="DHOase"/>
    <property type="match status" value="1"/>
</dbReference>
<accession>A0A3B0QSS3</accession>
<dbReference type="HAMAP" id="MF_00220_B">
    <property type="entry name" value="PyrC_classI_B"/>
    <property type="match status" value="1"/>
</dbReference>
<evidence type="ECO:0000256" key="2">
    <source>
        <dbReference type="ARBA" id="ARBA00022723"/>
    </source>
</evidence>
<feature type="domain" description="Amidohydrolase 3" evidence="6">
    <location>
        <begin position="288"/>
        <end position="431"/>
    </location>
</feature>
<evidence type="ECO:0000256" key="5">
    <source>
        <dbReference type="ARBA" id="ARBA00022975"/>
    </source>
</evidence>
<dbReference type="Gene3D" id="2.30.40.10">
    <property type="entry name" value="Urease, subunit C, domain 1"/>
    <property type="match status" value="1"/>
</dbReference>